<dbReference type="Proteomes" id="UP001597425">
    <property type="component" value="Unassembled WGS sequence"/>
</dbReference>
<sequence>MRSPDWQRVSPLALIYFTLDLGRKIVDQGVNLLPVLLGIWAGGELVRHYAWHYGPPLALGGIALAVVLRYWFFRYRVDGDRIHLRSGVFKRKRLTLEFERVQQADVALPFYFRPFGLVSLGLESAGSGRQEVNIAGIPRRQAEDLRRRILARVQEPAAGSAGAGEGDGDYRLTLPLSEVLRYGLMHNGLLFLLPAVGPLSRYLETSLDWVAALYVAPLLGTAGDAVWVSALLMAGLVLGLLMLLSGLSIVAGLVRFHRYQLVRRGDGFQYRAGLGTIKSRGFRRYKLQQVTVTQGLMARLMKRFSLSVSKAGDHTATPSKAQQKFLVPVLTARTLAALSEQLQLPGPRWRSVNAVCVLGDTLVQGSFLALLIGTLLLIAGAVVWPALLVYPAVALVGLRRWQRLAYHRGDGWLALRTGFVGRKVQWLPEAKVQKVAVSRPPWLRSLGLCHLTVWGAAGRLTIPFLAEGEGARLSESLLESVTRYRGRWF</sequence>
<dbReference type="RefSeq" id="WP_265721117.1">
    <property type="nucleotide sequence ID" value="NZ_JAPIVK010000008.1"/>
</dbReference>
<feature type="transmembrane region" description="Helical" evidence="1">
    <location>
        <begin position="378"/>
        <end position="398"/>
    </location>
</feature>
<evidence type="ECO:0000313" key="3">
    <source>
        <dbReference type="EMBL" id="MFD2309031.1"/>
    </source>
</evidence>
<evidence type="ECO:0000256" key="1">
    <source>
        <dbReference type="SAM" id="Phobius"/>
    </source>
</evidence>
<organism evidence="3 4">
    <name type="scientific">Microbulbifer halophilus</name>
    <dbReference type="NCBI Taxonomy" id="453963"/>
    <lineage>
        <taxon>Bacteria</taxon>
        <taxon>Pseudomonadati</taxon>
        <taxon>Pseudomonadota</taxon>
        <taxon>Gammaproteobacteria</taxon>
        <taxon>Cellvibrionales</taxon>
        <taxon>Microbulbiferaceae</taxon>
        <taxon>Microbulbifer</taxon>
    </lineage>
</organism>
<feature type="domain" description="YdbS-like PH" evidence="2">
    <location>
        <begin position="70"/>
        <end position="149"/>
    </location>
</feature>
<keyword evidence="1" id="KW-0812">Transmembrane</keyword>
<feature type="transmembrane region" description="Helical" evidence="1">
    <location>
        <begin position="53"/>
        <end position="72"/>
    </location>
</feature>
<dbReference type="PANTHER" id="PTHR34473">
    <property type="entry name" value="UPF0699 TRANSMEMBRANE PROTEIN YDBS"/>
    <property type="match status" value="1"/>
</dbReference>
<dbReference type="InterPro" id="IPR005182">
    <property type="entry name" value="YdbS-like_PH"/>
</dbReference>
<protein>
    <submittedName>
        <fullName evidence="3">PH domain-containing protein</fullName>
    </submittedName>
</protein>
<feature type="domain" description="YdbS-like PH" evidence="2">
    <location>
        <begin position="401"/>
        <end position="475"/>
    </location>
</feature>
<dbReference type="PANTHER" id="PTHR34473:SF2">
    <property type="entry name" value="UPF0699 TRANSMEMBRANE PROTEIN YDBT"/>
    <property type="match status" value="1"/>
</dbReference>
<dbReference type="PIRSF" id="PIRSF026631">
    <property type="entry name" value="UCP026631"/>
    <property type="match status" value="1"/>
</dbReference>
<comment type="caution">
    <text evidence="3">The sequence shown here is derived from an EMBL/GenBank/DDBJ whole genome shotgun (WGS) entry which is preliminary data.</text>
</comment>
<dbReference type="EMBL" id="JBHUJD010000001">
    <property type="protein sequence ID" value="MFD2309031.1"/>
    <property type="molecule type" value="Genomic_DNA"/>
</dbReference>
<reference evidence="4" key="1">
    <citation type="journal article" date="2019" name="Int. J. Syst. Evol. Microbiol.">
        <title>The Global Catalogue of Microorganisms (GCM) 10K type strain sequencing project: providing services to taxonomists for standard genome sequencing and annotation.</title>
        <authorList>
            <consortium name="The Broad Institute Genomics Platform"/>
            <consortium name="The Broad Institute Genome Sequencing Center for Infectious Disease"/>
            <person name="Wu L."/>
            <person name="Ma J."/>
        </authorList>
    </citation>
    <scope>NUCLEOTIDE SEQUENCE [LARGE SCALE GENOMIC DNA]</scope>
    <source>
        <strain evidence="4">KCTC 12848</strain>
    </source>
</reference>
<keyword evidence="1" id="KW-1133">Transmembrane helix</keyword>
<evidence type="ECO:0000313" key="4">
    <source>
        <dbReference type="Proteomes" id="UP001597425"/>
    </source>
</evidence>
<gene>
    <name evidence="3" type="ORF">ACFSKX_01260</name>
</gene>
<keyword evidence="4" id="KW-1185">Reference proteome</keyword>
<feature type="transmembrane region" description="Helical" evidence="1">
    <location>
        <begin position="226"/>
        <end position="254"/>
    </location>
</feature>
<dbReference type="InterPro" id="IPR014529">
    <property type="entry name" value="UCP026631"/>
</dbReference>
<name>A0ABW5E616_9GAMM</name>
<dbReference type="Pfam" id="PF03703">
    <property type="entry name" value="bPH_2"/>
    <property type="match status" value="2"/>
</dbReference>
<evidence type="ECO:0000259" key="2">
    <source>
        <dbReference type="Pfam" id="PF03703"/>
    </source>
</evidence>
<accession>A0ABW5E616</accession>
<proteinExistence type="predicted"/>
<keyword evidence="1" id="KW-0472">Membrane</keyword>